<dbReference type="PROSITE" id="PS00674">
    <property type="entry name" value="AAA"/>
    <property type="match status" value="1"/>
</dbReference>
<dbReference type="Pfam" id="PF25426">
    <property type="entry name" value="AAA_lid_BCS1"/>
    <property type="match status" value="1"/>
</dbReference>
<feature type="domain" description="AAA+ ATPase" evidence="14">
    <location>
        <begin position="264"/>
        <end position="418"/>
    </location>
</feature>
<organism evidence="16 17">
    <name type="scientific">Pisolithus tinctorius Marx 270</name>
    <dbReference type="NCBI Taxonomy" id="870435"/>
    <lineage>
        <taxon>Eukaryota</taxon>
        <taxon>Fungi</taxon>
        <taxon>Dikarya</taxon>
        <taxon>Basidiomycota</taxon>
        <taxon>Agaricomycotina</taxon>
        <taxon>Agaricomycetes</taxon>
        <taxon>Agaricomycetidae</taxon>
        <taxon>Boletales</taxon>
        <taxon>Sclerodermatineae</taxon>
        <taxon>Pisolithaceae</taxon>
        <taxon>Pisolithus</taxon>
    </lineage>
</organism>
<evidence type="ECO:0000256" key="8">
    <source>
        <dbReference type="ARBA" id="ARBA00022989"/>
    </source>
</evidence>
<evidence type="ECO:0000256" key="12">
    <source>
        <dbReference type="RuleBase" id="RU003651"/>
    </source>
</evidence>
<keyword evidence="6" id="KW-0378">Hydrolase</keyword>
<accession>A0A0C3KM61</accession>
<comment type="subcellular location">
    <subcellularLocation>
        <location evidence="1">Mitochondrion inner membrane</location>
        <topology evidence="1">Single-pass membrane protein</topology>
    </subcellularLocation>
</comment>
<keyword evidence="3" id="KW-0812">Transmembrane</keyword>
<dbReference type="GO" id="GO:0016887">
    <property type="term" value="F:ATP hydrolysis activity"/>
    <property type="evidence" value="ECO:0007669"/>
    <property type="project" value="InterPro"/>
</dbReference>
<dbReference type="STRING" id="870435.A0A0C3KM61"/>
<reference evidence="16 17" key="1">
    <citation type="submission" date="2014-04" db="EMBL/GenBank/DDBJ databases">
        <authorList>
            <consortium name="DOE Joint Genome Institute"/>
            <person name="Kuo A."/>
            <person name="Kohler A."/>
            <person name="Costa M.D."/>
            <person name="Nagy L.G."/>
            <person name="Floudas D."/>
            <person name="Copeland A."/>
            <person name="Barry K.W."/>
            <person name="Cichocki N."/>
            <person name="Veneault-Fourrey C."/>
            <person name="LaButti K."/>
            <person name="Lindquist E.A."/>
            <person name="Lipzen A."/>
            <person name="Lundell T."/>
            <person name="Morin E."/>
            <person name="Murat C."/>
            <person name="Sun H."/>
            <person name="Tunlid A."/>
            <person name="Henrissat B."/>
            <person name="Grigoriev I.V."/>
            <person name="Hibbett D.S."/>
            <person name="Martin F."/>
            <person name="Nordberg H.P."/>
            <person name="Cantor M.N."/>
            <person name="Hua S.X."/>
        </authorList>
    </citation>
    <scope>NUCLEOTIDE SEQUENCE [LARGE SCALE GENOMIC DNA]</scope>
    <source>
        <strain evidence="16 17">Marx 270</strain>
    </source>
</reference>
<evidence type="ECO:0000259" key="15">
    <source>
        <dbReference type="SMART" id="SM01024"/>
    </source>
</evidence>
<dbReference type="AlphaFoldDB" id="A0A0C3KM61"/>
<feature type="compositionally biased region" description="Basic and acidic residues" evidence="13">
    <location>
        <begin position="439"/>
        <end position="451"/>
    </location>
</feature>
<feature type="compositionally biased region" description="Low complexity" evidence="13">
    <location>
        <begin position="456"/>
        <end position="475"/>
    </location>
</feature>
<dbReference type="GO" id="GO:0005743">
    <property type="term" value="C:mitochondrial inner membrane"/>
    <property type="evidence" value="ECO:0007669"/>
    <property type="project" value="UniProtKB-SubCell"/>
</dbReference>
<evidence type="ECO:0000256" key="5">
    <source>
        <dbReference type="ARBA" id="ARBA00022792"/>
    </source>
</evidence>
<dbReference type="InParanoid" id="A0A0C3KM61"/>
<evidence type="ECO:0008006" key="18">
    <source>
        <dbReference type="Google" id="ProtNLM"/>
    </source>
</evidence>
<dbReference type="OrthoDB" id="10251412at2759"/>
<evidence type="ECO:0000256" key="6">
    <source>
        <dbReference type="ARBA" id="ARBA00022801"/>
    </source>
</evidence>
<evidence type="ECO:0000256" key="7">
    <source>
        <dbReference type="ARBA" id="ARBA00022840"/>
    </source>
</evidence>
<feature type="region of interest" description="Disordered" evidence="13">
    <location>
        <begin position="334"/>
        <end position="365"/>
    </location>
</feature>
<dbReference type="InterPro" id="IPR014851">
    <property type="entry name" value="BCS1_N"/>
</dbReference>
<evidence type="ECO:0000256" key="3">
    <source>
        <dbReference type="ARBA" id="ARBA00022692"/>
    </source>
</evidence>
<dbReference type="SUPFAM" id="SSF52540">
    <property type="entry name" value="P-loop containing nucleoside triphosphate hydrolases"/>
    <property type="match status" value="1"/>
</dbReference>
<dbReference type="PANTHER" id="PTHR23070">
    <property type="entry name" value="BCS1 AAA-TYPE ATPASE"/>
    <property type="match status" value="1"/>
</dbReference>
<dbReference type="InterPro" id="IPR050747">
    <property type="entry name" value="Mitochondrial_chaperone_BCS1"/>
</dbReference>
<dbReference type="InterPro" id="IPR027417">
    <property type="entry name" value="P-loop_NTPase"/>
</dbReference>
<keyword evidence="8" id="KW-1133">Transmembrane helix</keyword>
<dbReference type="SMART" id="SM01024">
    <property type="entry name" value="BCS1_N"/>
    <property type="match status" value="1"/>
</dbReference>
<evidence type="ECO:0000256" key="9">
    <source>
        <dbReference type="ARBA" id="ARBA00023128"/>
    </source>
</evidence>
<evidence type="ECO:0000256" key="13">
    <source>
        <dbReference type="SAM" id="MobiDB-lite"/>
    </source>
</evidence>
<protein>
    <recommendedName>
        <fullName evidence="18">AAA+ ATPase domain-containing protein</fullName>
    </recommendedName>
</protein>
<dbReference type="Pfam" id="PF00004">
    <property type="entry name" value="AAA"/>
    <property type="match status" value="1"/>
</dbReference>
<evidence type="ECO:0000256" key="4">
    <source>
        <dbReference type="ARBA" id="ARBA00022741"/>
    </source>
</evidence>
<keyword evidence="4 12" id="KW-0547">Nucleotide-binding</keyword>
<evidence type="ECO:0000256" key="11">
    <source>
        <dbReference type="ARBA" id="ARBA00048778"/>
    </source>
</evidence>
<sequence>MASLQQVVERLALAASSFDHTVAVNGTTSSSLSGGPLQRLAVIASMLASTSALRDWALLLVIGSLFEAARRGLSSFWISLVDAFFITAVFDENDSSYQWMLAWLSKQPSWRHVRHVEVSTNSIYSEPGYSNRDSISKEPSYKPAESQSYTLWYKSRWMRVTRVSVSNPGGWSNRESLQLRVFSGRQRILSEIIDEAKKDWLEMQKDSLTVWVSSSDNDWVRLAKRLKRPLSSIVLDPGVQELLVEDAKDFLASKAWYQERGIPFRRGYLLYGAPGSGKTSIIQAIAGELCLDVYVLTLSRSGLDDTSLATLLSGLPSQCILLMEDIDAAFHHGLSRESGSPTATSSPETRSRDGPNGSSNSGDSTSKLSLSGILNAIDGITANEGRILFATTNKYDVLDPALCRPGRMDIRLEFHLASRYQAREIFKRFFASSPVQASEKNDITGDGEPHLIDLTSSAKSQESSQPSLEPSEKSSLLPPLVYSGLSHRSRAPKLSVSELSALADQFAASVPERRLTMAALQGYLMMYKATPFKAVANVSAWVGKELAEMSH</sequence>
<dbReference type="SMART" id="SM00382">
    <property type="entry name" value="AAA"/>
    <property type="match status" value="1"/>
</dbReference>
<dbReference type="HOGENOM" id="CLU_010189_3_2_1"/>
<evidence type="ECO:0000256" key="1">
    <source>
        <dbReference type="ARBA" id="ARBA00004434"/>
    </source>
</evidence>
<feature type="region of interest" description="Disordered" evidence="13">
    <location>
        <begin position="437"/>
        <end position="475"/>
    </location>
</feature>
<comment type="similarity">
    <text evidence="2">Belongs to the AAA ATPase family. BCS1 subfamily.</text>
</comment>
<evidence type="ECO:0000256" key="2">
    <source>
        <dbReference type="ARBA" id="ARBA00007448"/>
    </source>
</evidence>
<dbReference type="EMBL" id="KN831951">
    <property type="protein sequence ID" value="KIO10702.1"/>
    <property type="molecule type" value="Genomic_DNA"/>
</dbReference>
<dbReference type="InterPro" id="IPR057495">
    <property type="entry name" value="AAA_lid_BCS1"/>
</dbReference>
<feature type="domain" description="BCS1 N-terminal" evidence="15">
    <location>
        <begin position="60"/>
        <end position="233"/>
    </location>
</feature>
<keyword evidence="5" id="KW-0999">Mitochondrion inner membrane</keyword>
<proteinExistence type="inferred from homology"/>
<feature type="compositionally biased region" description="Polar residues" evidence="13">
    <location>
        <begin position="337"/>
        <end position="348"/>
    </location>
</feature>
<dbReference type="Proteomes" id="UP000054217">
    <property type="component" value="Unassembled WGS sequence"/>
</dbReference>
<dbReference type="InterPro" id="IPR003593">
    <property type="entry name" value="AAA+_ATPase"/>
</dbReference>
<comment type="catalytic activity">
    <reaction evidence="11">
        <text>ATP + H2O = ADP + phosphate + H(+)</text>
        <dbReference type="Rhea" id="RHEA:13065"/>
        <dbReference type="ChEBI" id="CHEBI:15377"/>
        <dbReference type="ChEBI" id="CHEBI:15378"/>
        <dbReference type="ChEBI" id="CHEBI:30616"/>
        <dbReference type="ChEBI" id="CHEBI:43474"/>
        <dbReference type="ChEBI" id="CHEBI:456216"/>
    </reaction>
    <physiologicalReaction direction="left-to-right" evidence="11">
        <dbReference type="Rhea" id="RHEA:13066"/>
    </physiologicalReaction>
</comment>
<feature type="compositionally biased region" description="Low complexity" evidence="13">
    <location>
        <begin position="354"/>
        <end position="365"/>
    </location>
</feature>
<dbReference type="InterPro" id="IPR003960">
    <property type="entry name" value="ATPase_AAA_CS"/>
</dbReference>
<dbReference type="Gene3D" id="3.40.50.300">
    <property type="entry name" value="P-loop containing nucleotide triphosphate hydrolases"/>
    <property type="match status" value="1"/>
</dbReference>
<keyword evidence="10" id="KW-0472">Membrane</keyword>
<evidence type="ECO:0000259" key="14">
    <source>
        <dbReference type="SMART" id="SM00382"/>
    </source>
</evidence>
<keyword evidence="17" id="KW-1185">Reference proteome</keyword>
<dbReference type="Pfam" id="PF08740">
    <property type="entry name" value="BCS1_N"/>
    <property type="match status" value="1"/>
</dbReference>
<dbReference type="InterPro" id="IPR003959">
    <property type="entry name" value="ATPase_AAA_core"/>
</dbReference>
<gene>
    <name evidence="16" type="ORF">M404DRAFT_995174</name>
</gene>
<name>A0A0C3KM61_PISTI</name>
<evidence type="ECO:0000313" key="16">
    <source>
        <dbReference type="EMBL" id="KIO10702.1"/>
    </source>
</evidence>
<dbReference type="GO" id="GO:0005524">
    <property type="term" value="F:ATP binding"/>
    <property type="evidence" value="ECO:0007669"/>
    <property type="project" value="UniProtKB-KW"/>
</dbReference>
<evidence type="ECO:0000256" key="10">
    <source>
        <dbReference type="ARBA" id="ARBA00023136"/>
    </source>
</evidence>
<keyword evidence="7 12" id="KW-0067">ATP-binding</keyword>
<keyword evidence="9" id="KW-0496">Mitochondrion</keyword>
<evidence type="ECO:0000313" key="17">
    <source>
        <dbReference type="Proteomes" id="UP000054217"/>
    </source>
</evidence>
<reference evidence="17" key="2">
    <citation type="submission" date="2015-01" db="EMBL/GenBank/DDBJ databases">
        <title>Evolutionary Origins and Diversification of the Mycorrhizal Mutualists.</title>
        <authorList>
            <consortium name="DOE Joint Genome Institute"/>
            <consortium name="Mycorrhizal Genomics Consortium"/>
            <person name="Kohler A."/>
            <person name="Kuo A."/>
            <person name="Nagy L.G."/>
            <person name="Floudas D."/>
            <person name="Copeland A."/>
            <person name="Barry K.W."/>
            <person name="Cichocki N."/>
            <person name="Veneault-Fourrey C."/>
            <person name="LaButti K."/>
            <person name="Lindquist E.A."/>
            <person name="Lipzen A."/>
            <person name="Lundell T."/>
            <person name="Morin E."/>
            <person name="Murat C."/>
            <person name="Riley R."/>
            <person name="Ohm R."/>
            <person name="Sun H."/>
            <person name="Tunlid A."/>
            <person name="Henrissat B."/>
            <person name="Grigoriev I.V."/>
            <person name="Hibbett D.S."/>
            <person name="Martin F."/>
        </authorList>
    </citation>
    <scope>NUCLEOTIDE SEQUENCE [LARGE SCALE GENOMIC DNA]</scope>
    <source>
        <strain evidence="17">Marx 270</strain>
    </source>
</reference>